<keyword evidence="2" id="KW-0812">Transmembrane</keyword>
<sequence>MYRWIAEHHQVLSVGASFGSLLVWLVYAQLLYLGFRRQRSPRLIINRGRNKDINALCLISNMSAESVFIEYIIAELETSDGTIAMDVTDFEQEYNEGDEDDEQRTRPSQTQLSLNATENTRQGPIEPGGFIHIGTFCELVQRLARDEGIQMAGDVPQGTLEFHRLTLRLIGIYGPEHMPVGAERSFDLRVSGNQFGLRPESWDTKQLASMRQRWKLRKTVEKLNAMDFSSSSSLRRVDREEDIDNRSAAEGAGKTGR</sequence>
<feature type="compositionally biased region" description="Polar residues" evidence="1">
    <location>
        <begin position="106"/>
        <end position="122"/>
    </location>
</feature>
<organism evidence="3 4">
    <name type="scientific">Marinobacter aromaticivorans</name>
    <dbReference type="NCBI Taxonomy" id="1494078"/>
    <lineage>
        <taxon>Bacteria</taxon>
        <taxon>Pseudomonadati</taxon>
        <taxon>Pseudomonadota</taxon>
        <taxon>Gammaproteobacteria</taxon>
        <taxon>Pseudomonadales</taxon>
        <taxon>Marinobacteraceae</taxon>
        <taxon>Marinobacter</taxon>
    </lineage>
</organism>
<evidence type="ECO:0000313" key="4">
    <source>
        <dbReference type="Proteomes" id="UP001596506"/>
    </source>
</evidence>
<evidence type="ECO:0000313" key="3">
    <source>
        <dbReference type="EMBL" id="MFC7295258.1"/>
    </source>
</evidence>
<name>A0ABW2IWF9_9GAMM</name>
<reference evidence="4" key="1">
    <citation type="journal article" date="2019" name="Int. J. Syst. Evol. Microbiol.">
        <title>The Global Catalogue of Microorganisms (GCM) 10K type strain sequencing project: providing services to taxonomists for standard genome sequencing and annotation.</title>
        <authorList>
            <consortium name="The Broad Institute Genomics Platform"/>
            <consortium name="The Broad Institute Genome Sequencing Center for Infectious Disease"/>
            <person name="Wu L."/>
            <person name="Ma J."/>
        </authorList>
    </citation>
    <scope>NUCLEOTIDE SEQUENCE [LARGE SCALE GENOMIC DNA]</scope>
    <source>
        <strain evidence="4">CCUG 60559</strain>
    </source>
</reference>
<proteinExistence type="predicted"/>
<protein>
    <submittedName>
        <fullName evidence="3">Uncharacterized protein</fullName>
    </submittedName>
</protein>
<evidence type="ECO:0000256" key="1">
    <source>
        <dbReference type="SAM" id="MobiDB-lite"/>
    </source>
</evidence>
<feature type="compositionally biased region" description="Basic and acidic residues" evidence="1">
    <location>
        <begin position="235"/>
        <end position="247"/>
    </location>
</feature>
<keyword evidence="2" id="KW-0472">Membrane</keyword>
<feature type="region of interest" description="Disordered" evidence="1">
    <location>
        <begin position="94"/>
        <end position="125"/>
    </location>
</feature>
<dbReference type="RefSeq" id="WP_100689540.1">
    <property type="nucleotide sequence ID" value="NZ_JBHTBD010000003.1"/>
</dbReference>
<keyword evidence="2" id="KW-1133">Transmembrane helix</keyword>
<comment type="caution">
    <text evidence="3">The sequence shown here is derived from an EMBL/GenBank/DDBJ whole genome shotgun (WGS) entry which is preliminary data.</text>
</comment>
<dbReference type="EMBL" id="JBHTBD010000003">
    <property type="protein sequence ID" value="MFC7295258.1"/>
    <property type="molecule type" value="Genomic_DNA"/>
</dbReference>
<feature type="transmembrane region" description="Helical" evidence="2">
    <location>
        <begin position="12"/>
        <end position="35"/>
    </location>
</feature>
<keyword evidence="4" id="KW-1185">Reference proteome</keyword>
<feature type="region of interest" description="Disordered" evidence="1">
    <location>
        <begin position="229"/>
        <end position="257"/>
    </location>
</feature>
<evidence type="ECO:0000256" key="2">
    <source>
        <dbReference type="SAM" id="Phobius"/>
    </source>
</evidence>
<gene>
    <name evidence="3" type="ORF">ACFQQA_11025</name>
</gene>
<dbReference type="Proteomes" id="UP001596506">
    <property type="component" value="Unassembled WGS sequence"/>
</dbReference>
<accession>A0ABW2IWF9</accession>